<evidence type="ECO:0000313" key="3">
    <source>
        <dbReference type="Proteomes" id="UP000515317"/>
    </source>
</evidence>
<name>A0A6S6QUB9_9HYPH</name>
<dbReference type="InterPro" id="IPR016040">
    <property type="entry name" value="NAD(P)-bd_dom"/>
</dbReference>
<feature type="domain" description="NAD(P)-binding" evidence="1">
    <location>
        <begin position="7"/>
        <end position="172"/>
    </location>
</feature>
<keyword evidence="3" id="KW-1185">Reference proteome</keyword>
<reference evidence="2 3" key="1">
    <citation type="submission" date="2020-08" db="EMBL/GenBank/DDBJ databases">
        <title>Genome sequence of Rhizobiales bacterium strain IZ6.</title>
        <authorList>
            <person name="Nakai R."/>
            <person name="Naganuma T."/>
        </authorList>
    </citation>
    <scope>NUCLEOTIDE SEQUENCE [LARGE SCALE GENOMIC DNA]</scope>
    <source>
        <strain evidence="2 3">IZ6</strain>
    </source>
</reference>
<dbReference type="GO" id="GO:0044877">
    <property type="term" value="F:protein-containing complex binding"/>
    <property type="evidence" value="ECO:0007669"/>
    <property type="project" value="TreeGrafter"/>
</dbReference>
<evidence type="ECO:0000259" key="1">
    <source>
        <dbReference type="Pfam" id="PF13460"/>
    </source>
</evidence>
<proteinExistence type="predicted"/>
<dbReference type="Gene3D" id="3.40.50.720">
    <property type="entry name" value="NAD(P)-binding Rossmann-like Domain"/>
    <property type="match status" value="1"/>
</dbReference>
<dbReference type="InterPro" id="IPR051207">
    <property type="entry name" value="ComplexI_NDUFA9_subunit"/>
</dbReference>
<dbReference type="EMBL" id="AP023361">
    <property type="protein sequence ID" value="BCJ90550.1"/>
    <property type="molecule type" value="Genomic_DNA"/>
</dbReference>
<dbReference type="PANTHER" id="PTHR12126">
    <property type="entry name" value="NADH-UBIQUINONE OXIDOREDUCTASE 39 KDA SUBUNIT-RELATED"/>
    <property type="match status" value="1"/>
</dbReference>
<dbReference type="AlphaFoldDB" id="A0A6S6QUB9"/>
<protein>
    <submittedName>
        <fullName evidence="2">NmrA family transcriptional regulator</fullName>
    </submittedName>
</protein>
<dbReference type="KEGG" id="tso:IZ6_12850"/>
<dbReference type="RefSeq" id="WP_222877174.1">
    <property type="nucleotide sequence ID" value="NZ_AP023361.1"/>
</dbReference>
<dbReference type="SUPFAM" id="SSF51735">
    <property type="entry name" value="NAD(P)-binding Rossmann-fold domains"/>
    <property type="match status" value="1"/>
</dbReference>
<accession>A0A6S6QUB9</accession>
<gene>
    <name evidence="2" type="ORF">IZ6_12850</name>
</gene>
<dbReference type="InterPro" id="IPR036291">
    <property type="entry name" value="NAD(P)-bd_dom_sf"/>
</dbReference>
<dbReference type="Pfam" id="PF13460">
    <property type="entry name" value="NAD_binding_10"/>
    <property type="match status" value="1"/>
</dbReference>
<organism evidence="2 3">
    <name type="scientific">Terrihabitans soli</name>
    <dbReference type="NCBI Taxonomy" id="708113"/>
    <lineage>
        <taxon>Bacteria</taxon>
        <taxon>Pseudomonadati</taxon>
        <taxon>Pseudomonadota</taxon>
        <taxon>Alphaproteobacteria</taxon>
        <taxon>Hyphomicrobiales</taxon>
        <taxon>Terrihabitans</taxon>
    </lineage>
</organism>
<dbReference type="Proteomes" id="UP000515317">
    <property type="component" value="Chromosome"/>
</dbReference>
<dbReference type="PANTHER" id="PTHR12126:SF11">
    <property type="entry name" value="NADH DEHYDROGENASE [UBIQUINONE] 1 ALPHA SUBCOMPLEX SUBUNIT 9, MITOCHONDRIAL"/>
    <property type="match status" value="1"/>
</dbReference>
<evidence type="ECO:0000313" key="2">
    <source>
        <dbReference type="EMBL" id="BCJ90550.1"/>
    </source>
</evidence>
<sequence length="253" mass="26718">MKIVVIGGTGLIGSKTVERLRKKGHEVLAASPNTGVNTITGEGLKDALSGASVVIDLANSPSFEEKAVLDFFETSGRNLLAAEAEAGVKHHIALSIVGTERLQGSGYFRGKAAQEKLIRSSKIPYSIVHSTQFFDFTGAIANSGASGDTIRLPSAYYQPIYSDDVADAMTDVALGAPLNGIVEIAGADKIRMFEAVARYLKQTGDPREVIGDKEALYFGITIDDGSLVAGPGARIGATRFEDWLSRQAAKQAA</sequence>